<keyword evidence="1" id="KW-0472">Membrane</keyword>
<evidence type="ECO:0008006" key="4">
    <source>
        <dbReference type="Google" id="ProtNLM"/>
    </source>
</evidence>
<sequence length="124" mass="14813">MNMWQNLNKDENGFLHIELLILMAILSSVAMIYICMGILRNQQLNNGYRMTAIYLAQGYLNLMEEQKANIIPNQIECNGMKYMIKQNENFKDDIDEISIEISWRYHDQEETEYQEREIKREAIK</sequence>
<dbReference type="Proteomes" id="UP000255234">
    <property type="component" value="Unassembled WGS sequence"/>
</dbReference>
<gene>
    <name evidence="2" type="ORF">NCTC10571_00729</name>
</gene>
<dbReference type="RefSeq" id="WP_115151157.1">
    <property type="nucleotide sequence ID" value="NZ_UGPP01000001.1"/>
</dbReference>
<name>A0A378NQB3_9FIRM</name>
<evidence type="ECO:0000313" key="3">
    <source>
        <dbReference type="Proteomes" id="UP000255234"/>
    </source>
</evidence>
<evidence type="ECO:0000256" key="1">
    <source>
        <dbReference type="SAM" id="Phobius"/>
    </source>
</evidence>
<protein>
    <recommendedName>
        <fullName evidence="4">Tfp pilus assembly protein PilV</fullName>
    </recommendedName>
</protein>
<feature type="transmembrane region" description="Helical" evidence="1">
    <location>
        <begin position="20"/>
        <end position="39"/>
    </location>
</feature>
<reference evidence="2 3" key="1">
    <citation type="submission" date="2018-06" db="EMBL/GenBank/DDBJ databases">
        <authorList>
            <consortium name="Pathogen Informatics"/>
            <person name="Doyle S."/>
        </authorList>
    </citation>
    <scope>NUCLEOTIDE SEQUENCE [LARGE SCALE GENOMIC DNA]</scope>
    <source>
        <strain evidence="2 3">NCTC10571</strain>
    </source>
</reference>
<dbReference type="EMBL" id="UGPP01000001">
    <property type="protein sequence ID" value="STY70590.1"/>
    <property type="molecule type" value="Genomic_DNA"/>
</dbReference>
<organism evidence="2 3">
    <name type="scientific">Megamonas hypermegale</name>
    <dbReference type="NCBI Taxonomy" id="158847"/>
    <lineage>
        <taxon>Bacteria</taxon>
        <taxon>Bacillati</taxon>
        <taxon>Bacillota</taxon>
        <taxon>Negativicutes</taxon>
        <taxon>Selenomonadales</taxon>
        <taxon>Selenomonadaceae</taxon>
        <taxon>Megamonas</taxon>
    </lineage>
</organism>
<accession>A0A378NQB3</accession>
<keyword evidence="1" id="KW-1133">Transmembrane helix</keyword>
<proteinExistence type="predicted"/>
<keyword evidence="1" id="KW-0812">Transmembrane</keyword>
<dbReference type="AlphaFoldDB" id="A0A378NQB3"/>
<evidence type="ECO:0000313" key="2">
    <source>
        <dbReference type="EMBL" id="STY70590.1"/>
    </source>
</evidence>